<keyword evidence="1" id="KW-0472">Membrane</keyword>
<evidence type="ECO:0000313" key="1">
    <source>
        <dbReference type="EMBL" id="MCI95716.1"/>
    </source>
</evidence>
<keyword evidence="2" id="KW-1185">Reference proteome</keyword>
<sequence>MMGLTETVLAVPVAVFRVFVGTLVEIREALFRFIMRKPKPQNLHPSRK</sequence>
<reference evidence="1 2" key="1">
    <citation type="journal article" date="2018" name="Front. Plant Sci.">
        <title>Red Clover (Trifolium pratense) and Zigzag Clover (T. medium) - A Picture of Genomic Similarities and Differences.</title>
        <authorList>
            <person name="Dluhosova J."/>
            <person name="Istvanek J."/>
            <person name="Nedelnik J."/>
            <person name="Repkova J."/>
        </authorList>
    </citation>
    <scope>NUCLEOTIDE SEQUENCE [LARGE SCALE GENOMIC DNA]</scope>
    <source>
        <strain evidence="2">cv. 10/8</strain>
        <tissue evidence="1">Leaf</tissue>
    </source>
</reference>
<accession>A0A392W5P8</accession>
<name>A0A392W5P8_9FABA</name>
<comment type="caution">
    <text evidence="1">The sequence shown here is derived from an EMBL/GenBank/DDBJ whole genome shotgun (WGS) entry which is preliminary data.</text>
</comment>
<keyword evidence="1" id="KW-0812">Transmembrane</keyword>
<dbReference type="AlphaFoldDB" id="A0A392W5P8"/>
<dbReference type="Proteomes" id="UP000265520">
    <property type="component" value="Unassembled WGS sequence"/>
</dbReference>
<organism evidence="1 2">
    <name type="scientific">Trifolium medium</name>
    <dbReference type="NCBI Taxonomy" id="97028"/>
    <lineage>
        <taxon>Eukaryota</taxon>
        <taxon>Viridiplantae</taxon>
        <taxon>Streptophyta</taxon>
        <taxon>Embryophyta</taxon>
        <taxon>Tracheophyta</taxon>
        <taxon>Spermatophyta</taxon>
        <taxon>Magnoliopsida</taxon>
        <taxon>eudicotyledons</taxon>
        <taxon>Gunneridae</taxon>
        <taxon>Pentapetalae</taxon>
        <taxon>rosids</taxon>
        <taxon>fabids</taxon>
        <taxon>Fabales</taxon>
        <taxon>Fabaceae</taxon>
        <taxon>Papilionoideae</taxon>
        <taxon>50 kb inversion clade</taxon>
        <taxon>NPAAA clade</taxon>
        <taxon>Hologalegina</taxon>
        <taxon>IRL clade</taxon>
        <taxon>Trifolieae</taxon>
        <taxon>Trifolium</taxon>
    </lineage>
</organism>
<feature type="non-terminal residue" evidence="1">
    <location>
        <position position="48"/>
    </location>
</feature>
<proteinExistence type="predicted"/>
<dbReference type="EMBL" id="LXQA011394869">
    <property type="protein sequence ID" value="MCI95716.1"/>
    <property type="molecule type" value="Genomic_DNA"/>
</dbReference>
<protein>
    <submittedName>
        <fullName evidence="1">Transmembrane protein C9orf5</fullName>
    </submittedName>
</protein>
<evidence type="ECO:0000313" key="2">
    <source>
        <dbReference type="Proteomes" id="UP000265520"/>
    </source>
</evidence>